<keyword evidence="8" id="KW-0375">Hydrogen ion transport</keyword>
<keyword evidence="14" id="KW-1185">Reference proteome</keyword>
<feature type="domain" description="ATP synthase epsilon subunit C-terminal" evidence="11">
    <location>
        <begin position="88"/>
        <end position="133"/>
    </location>
</feature>
<dbReference type="RefSeq" id="WP_022141160.1">
    <property type="nucleotide sequence ID" value="NZ_JACRSW010000008.1"/>
</dbReference>
<dbReference type="Gene3D" id="1.20.5.440">
    <property type="entry name" value="ATP synthase delta/epsilon subunit, C-terminal domain"/>
    <property type="match status" value="1"/>
</dbReference>
<dbReference type="NCBIfam" id="TIGR01216">
    <property type="entry name" value="ATP_synt_epsi"/>
    <property type="match status" value="1"/>
</dbReference>
<keyword evidence="7 8" id="KW-0066">ATP synthesis</keyword>
<feature type="coiled-coil region" evidence="10">
    <location>
        <begin position="92"/>
        <end position="119"/>
    </location>
</feature>
<proteinExistence type="inferred from homology"/>
<dbReference type="InterPro" id="IPR001469">
    <property type="entry name" value="ATP_synth_F1_dsu/esu"/>
</dbReference>
<evidence type="ECO:0000259" key="12">
    <source>
        <dbReference type="Pfam" id="PF02823"/>
    </source>
</evidence>
<dbReference type="EMBL" id="JACRSW010000008">
    <property type="protein sequence ID" value="MBC8556527.1"/>
    <property type="molecule type" value="Genomic_DNA"/>
</dbReference>
<dbReference type="Pfam" id="PF02823">
    <property type="entry name" value="ATP-synt_DE_N"/>
    <property type="match status" value="1"/>
</dbReference>
<evidence type="ECO:0000256" key="9">
    <source>
        <dbReference type="RuleBase" id="RU003656"/>
    </source>
</evidence>
<keyword evidence="6 8" id="KW-0139">CF(1)</keyword>
<comment type="subunit">
    <text evidence="8 9">F-type ATPases have 2 components, CF(1) - the catalytic core - and CF(0) - the membrane proton channel. CF(1) has five subunits: alpha(3), beta(3), gamma(1), delta(1), epsilon(1). CF(0) has three main subunits: a, b and c.</text>
</comment>
<evidence type="ECO:0000256" key="10">
    <source>
        <dbReference type="SAM" id="Coils"/>
    </source>
</evidence>
<evidence type="ECO:0000313" key="14">
    <source>
        <dbReference type="Proteomes" id="UP000637513"/>
    </source>
</evidence>
<comment type="subcellular location">
    <subcellularLocation>
        <location evidence="1 8">Cell membrane</location>
        <topology evidence="1 8">Peripheral membrane protein</topology>
    </subcellularLocation>
</comment>
<dbReference type="InterPro" id="IPR020546">
    <property type="entry name" value="ATP_synth_F1_dsu/esu_N"/>
</dbReference>
<evidence type="ECO:0000256" key="1">
    <source>
        <dbReference type="ARBA" id="ARBA00004202"/>
    </source>
</evidence>
<keyword evidence="4 8" id="KW-0406">Ion transport</keyword>
<keyword evidence="5 8" id="KW-0472">Membrane</keyword>
<comment type="similarity">
    <text evidence="2 8 9">Belongs to the ATPase epsilon chain family.</text>
</comment>
<accession>A0ABR7MRU5</accession>
<dbReference type="SUPFAM" id="SSF51344">
    <property type="entry name" value="Epsilon subunit of F1F0-ATP synthase N-terminal domain"/>
    <property type="match status" value="1"/>
</dbReference>
<organism evidence="13 14">
    <name type="scientific">Jutongia hominis</name>
    <dbReference type="NCBI Taxonomy" id="2763664"/>
    <lineage>
        <taxon>Bacteria</taxon>
        <taxon>Bacillati</taxon>
        <taxon>Bacillota</taxon>
        <taxon>Clostridia</taxon>
        <taxon>Lachnospirales</taxon>
        <taxon>Lachnospiraceae</taxon>
        <taxon>Jutongia</taxon>
    </lineage>
</organism>
<comment type="caution">
    <text evidence="13">The sequence shown here is derived from an EMBL/GenBank/DDBJ whole genome shotgun (WGS) entry which is preliminary data.</text>
</comment>
<dbReference type="Pfam" id="PF00401">
    <property type="entry name" value="ATP-synt_DE"/>
    <property type="match status" value="1"/>
</dbReference>
<dbReference type="Gene3D" id="2.60.15.10">
    <property type="entry name" value="F0F1 ATP synthase delta/epsilon subunit, N-terminal"/>
    <property type="match status" value="1"/>
</dbReference>
<dbReference type="InterPro" id="IPR020547">
    <property type="entry name" value="ATP_synth_F1_esu_C"/>
</dbReference>
<comment type="function">
    <text evidence="8">Produces ATP from ADP in the presence of a proton gradient across the membrane.</text>
</comment>
<dbReference type="PANTHER" id="PTHR13822">
    <property type="entry name" value="ATP SYNTHASE DELTA/EPSILON CHAIN"/>
    <property type="match status" value="1"/>
</dbReference>
<evidence type="ECO:0000259" key="11">
    <source>
        <dbReference type="Pfam" id="PF00401"/>
    </source>
</evidence>
<feature type="domain" description="ATP synthase F1 complex delta/epsilon subunit N-terminal" evidence="12">
    <location>
        <begin position="6"/>
        <end position="83"/>
    </location>
</feature>
<dbReference type="HAMAP" id="MF_00530">
    <property type="entry name" value="ATP_synth_epsil_bac"/>
    <property type="match status" value="1"/>
</dbReference>
<evidence type="ECO:0000256" key="3">
    <source>
        <dbReference type="ARBA" id="ARBA00022448"/>
    </source>
</evidence>
<dbReference type="SUPFAM" id="SSF46604">
    <property type="entry name" value="Epsilon subunit of F1F0-ATP synthase C-terminal domain"/>
    <property type="match status" value="1"/>
</dbReference>
<evidence type="ECO:0000256" key="2">
    <source>
        <dbReference type="ARBA" id="ARBA00005712"/>
    </source>
</evidence>
<gene>
    <name evidence="8" type="primary">atpC</name>
    <name evidence="13" type="ORF">H8700_02205</name>
</gene>
<dbReference type="PANTHER" id="PTHR13822:SF10">
    <property type="entry name" value="ATP SYNTHASE EPSILON CHAIN, CHLOROPLASTIC"/>
    <property type="match status" value="1"/>
</dbReference>
<keyword evidence="8" id="KW-1003">Cell membrane</keyword>
<sequence length="135" mass="15198">MADKTFNLRIISPTRIFFDGDVDMVEMKTTEGEIGVLAGHIPLTAILEPGVLRIKQEENVREAALHDGFVEIQKDRVTVLAESCEWPDEIDVERANEAKERAERRIKSGKAEVDMLRAELALKKALTRIDLAGRK</sequence>
<evidence type="ECO:0000256" key="6">
    <source>
        <dbReference type="ARBA" id="ARBA00023196"/>
    </source>
</evidence>
<dbReference type="NCBIfam" id="NF009980">
    <property type="entry name" value="PRK13446.1"/>
    <property type="match status" value="1"/>
</dbReference>
<evidence type="ECO:0000256" key="5">
    <source>
        <dbReference type="ARBA" id="ARBA00023136"/>
    </source>
</evidence>
<evidence type="ECO:0000313" key="13">
    <source>
        <dbReference type="EMBL" id="MBC8556527.1"/>
    </source>
</evidence>
<protein>
    <recommendedName>
        <fullName evidence="8">ATP synthase epsilon chain</fullName>
    </recommendedName>
    <alternativeName>
        <fullName evidence="8">ATP synthase F1 sector epsilon subunit</fullName>
    </alternativeName>
    <alternativeName>
        <fullName evidence="8">F-ATPase epsilon subunit</fullName>
    </alternativeName>
</protein>
<dbReference type="NCBIfam" id="NF001846">
    <property type="entry name" value="PRK00571.1-3"/>
    <property type="match status" value="1"/>
</dbReference>
<dbReference type="Proteomes" id="UP000637513">
    <property type="component" value="Unassembled WGS sequence"/>
</dbReference>
<dbReference type="InterPro" id="IPR036771">
    <property type="entry name" value="ATPsynth_dsu/esu_N"/>
</dbReference>
<keyword evidence="3 8" id="KW-0813">Transport</keyword>
<keyword evidence="10" id="KW-0175">Coiled coil</keyword>
<name>A0ABR7MRU5_9FIRM</name>
<reference evidence="13 14" key="1">
    <citation type="submission" date="2020-08" db="EMBL/GenBank/DDBJ databases">
        <title>Genome public.</title>
        <authorList>
            <person name="Liu C."/>
            <person name="Sun Q."/>
        </authorList>
    </citation>
    <scope>NUCLEOTIDE SEQUENCE [LARGE SCALE GENOMIC DNA]</scope>
    <source>
        <strain evidence="13 14">BX3</strain>
    </source>
</reference>
<evidence type="ECO:0000256" key="4">
    <source>
        <dbReference type="ARBA" id="ARBA00023065"/>
    </source>
</evidence>
<evidence type="ECO:0000256" key="7">
    <source>
        <dbReference type="ARBA" id="ARBA00023310"/>
    </source>
</evidence>
<dbReference type="CDD" id="cd12152">
    <property type="entry name" value="F1-ATPase_delta"/>
    <property type="match status" value="1"/>
</dbReference>
<evidence type="ECO:0000256" key="8">
    <source>
        <dbReference type="HAMAP-Rule" id="MF_00530"/>
    </source>
</evidence>
<dbReference type="InterPro" id="IPR036794">
    <property type="entry name" value="ATP_F1_dsu/esu_C_sf"/>
</dbReference>